<sequence>MVEGVSDAGSDEDISDSCQVLLEIEKRGGGRK</sequence>
<name>A0A392UN65_9FABA</name>
<dbReference type="EMBL" id="LXQA010855525">
    <property type="protein sequence ID" value="MCI74197.1"/>
    <property type="molecule type" value="Genomic_DNA"/>
</dbReference>
<organism evidence="1 2">
    <name type="scientific">Trifolium medium</name>
    <dbReference type="NCBI Taxonomy" id="97028"/>
    <lineage>
        <taxon>Eukaryota</taxon>
        <taxon>Viridiplantae</taxon>
        <taxon>Streptophyta</taxon>
        <taxon>Embryophyta</taxon>
        <taxon>Tracheophyta</taxon>
        <taxon>Spermatophyta</taxon>
        <taxon>Magnoliopsida</taxon>
        <taxon>eudicotyledons</taxon>
        <taxon>Gunneridae</taxon>
        <taxon>Pentapetalae</taxon>
        <taxon>rosids</taxon>
        <taxon>fabids</taxon>
        <taxon>Fabales</taxon>
        <taxon>Fabaceae</taxon>
        <taxon>Papilionoideae</taxon>
        <taxon>50 kb inversion clade</taxon>
        <taxon>NPAAA clade</taxon>
        <taxon>Hologalegina</taxon>
        <taxon>IRL clade</taxon>
        <taxon>Trifolieae</taxon>
        <taxon>Trifolium</taxon>
    </lineage>
</organism>
<reference evidence="1 2" key="1">
    <citation type="journal article" date="2018" name="Front. Plant Sci.">
        <title>Red Clover (Trifolium pratense) and Zigzag Clover (T. medium) - A Picture of Genomic Similarities and Differences.</title>
        <authorList>
            <person name="Dluhosova J."/>
            <person name="Istvanek J."/>
            <person name="Nedelnik J."/>
            <person name="Repkova J."/>
        </authorList>
    </citation>
    <scope>NUCLEOTIDE SEQUENCE [LARGE SCALE GENOMIC DNA]</scope>
    <source>
        <strain evidence="2">cv. 10/8</strain>
        <tissue evidence="1">Leaf</tissue>
    </source>
</reference>
<accession>A0A392UN65</accession>
<dbReference type="Proteomes" id="UP000265520">
    <property type="component" value="Unassembled WGS sequence"/>
</dbReference>
<dbReference type="AlphaFoldDB" id="A0A392UN65"/>
<keyword evidence="2" id="KW-1185">Reference proteome</keyword>
<protein>
    <submittedName>
        <fullName evidence="1">Uncharacterized protein</fullName>
    </submittedName>
</protein>
<feature type="non-terminal residue" evidence="1">
    <location>
        <position position="32"/>
    </location>
</feature>
<evidence type="ECO:0000313" key="2">
    <source>
        <dbReference type="Proteomes" id="UP000265520"/>
    </source>
</evidence>
<proteinExistence type="predicted"/>
<comment type="caution">
    <text evidence="1">The sequence shown here is derived from an EMBL/GenBank/DDBJ whole genome shotgun (WGS) entry which is preliminary data.</text>
</comment>
<evidence type="ECO:0000313" key="1">
    <source>
        <dbReference type="EMBL" id="MCI74197.1"/>
    </source>
</evidence>